<dbReference type="PRINTS" id="PR00598">
    <property type="entry name" value="HTHMARR"/>
</dbReference>
<keyword evidence="1" id="KW-0805">Transcription regulation</keyword>
<evidence type="ECO:0000313" key="6">
    <source>
        <dbReference type="Proteomes" id="UP001078443"/>
    </source>
</evidence>
<accession>A0ABT4D494</accession>
<dbReference type="InterPro" id="IPR036390">
    <property type="entry name" value="WH_DNA-bd_sf"/>
</dbReference>
<dbReference type="PROSITE" id="PS50995">
    <property type="entry name" value="HTH_MARR_2"/>
    <property type="match status" value="1"/>
</dbReference>
<feature type="domain" description="HTH marR-type" evidence="4">
    <location>
        <begin position="1"/>
        <end position="137"/>
    </location>
</feature>
<dbReference type="SUPFAM" id="SSF46785">
    <property type="entry name" value="Winged helix' DNA-binding domain"/>
    <property type="match status" value="1"/>
</dbReference>
<dbReference type="Pfam" id="PF01047">
    <property type="entry name" value="MarR"/>
    <property type="match status" value="1"/>
</dbReference>
<name>A0ABT4D494_9CLOT</name>
<reference evidence="5" key="1">
    <citation type="submission" date="2022-12" db="EMBL/GenBank/DDBJ databases">
        <authorList>
            <person name="Wang J."/>
        </authorList>
    </citation>
    <scope>NUCLEOTIDE SEQUENCE</scope>
    <source>
        <strain evidence="5">HY-45-18</strain>
    </source>
</reference>
<protein>
    <submittedName>
        <fullName evidence="5">MarR family transcriptional regulator</fullName>
    </submittedName>
</protein>
<evidence type="ECO:0000259" key="4">
    <source>
        <dbReference type="PROSITE" id="PS50995"/>
    </source>
</evidence>
<dbReference type="InterPro" id="IPR023187">
    <property type="entry name" value="Tscrpt_reg_MarR-type_CS"/>
</dbReference>
<keyword evidence="3" id="KW-0804">Transcription</keyword>
<dbReference type="PANTHER" id="PTHR42756">
    <property type="entry name" value="TRANSCRIPTIONAL REGULATOR, MARR"/>
    <property type="match status" value="1"/>
</dbReference>
<dbReference type="InterPro" id="IPR036388">
    <property type="entry name" value="WH-like_DNA-bd_sf"/>
</dbReference>
<dbReference type="PROSITE" id="PS01117">
    <property type="entry name" value="HTH_MARR_1"/>
    <property type="match status" value="1"/>
</dbReference>
<dbReference type="Proteomes" id="UP001078443">
    <property type="component" value="Unassembled WGS sequence"/>
</dbReference>
<evidence type="ECO:0000256" key="2">
    <source>
        <dbReference type="ARBA" id="ARBA00023125"/>
    </source>
</evidence>
<evidence type="ECO:0000313" key="5">
    <source>
        <dbReference type="EMBL" id="MCY6485020.1"/>
    </source>
</evidence>
<dbReference type="EMBL" id="JAPQER010000004">
    <property type="protein sequence ID" value="MCY6485020.1"/>
    <property type="molecule type" value="Genomic_DNA"/>
</dbReference>
<dbReference type="PANTHER" id="PTHR42756:SF2">
    <property type="entry name" value="MARR FAMILY REGULATORY PROTEIN"/>
    <property type="match status" value="1"/>
</dbReference>
<keyword evidence="6" id="KW-1185">Reference proteome</keyword>
<proteinExistence type="predicted"/>
<sequence length="147" mass="17327">MNYSNKSIGKNISILHRFSQAYIVRKLREYNIGSGQYPFLITLLKNDGISQEEVSHMLHIDKGTTARAIKKLEEQGYVYRIVDEEDKRVYKVYVTEKAQDVKKSLFKALEAWRDVLMKNFNEDEKKKTVQILEKMTENVILYTKEND</sequence>
<dbReference type="Gene3D" id="1.10.10.10">
    <property type="entry name" value="Winged helix-like DNA-binding domain superfamily/Winged helix DNA-binding domain"/>
    <property type="match status" value="1"/>
</dbReference>
<comment type="caution">
    <text evidence="5">The sequence shown here is derived from an EMBL/GenBank/DDBJ whole genome shotgun (WGS) entry which is preliminary data.</text>
</comment>
<dbReference type="SMART" id="SM00347">
    <property type="entry name" value="HTH_MARR"/>
    <property type="match status" value="1"/>
</dbReference>
<evidence type="ECO:0000256" key="1">
    <source>
        <dbReference type="ARBA" id="ARBA00023015"/>
    </source>
</evidence>
<evidence type="ECO:0000256" key="3">
    <source>
        <dbReference type="ARBA" id="ARBA00023163"/>
    </source>
</evidence>
<keyword evidence="2" id="KW-0238">DNA-binding</keyword>
<dbReference type="RefSeq" id="WP_268041335.1">
    <property type="nucleotide sequence ID" value="NZ_JAPQER010000004.1"/>
</dbReference>
<dbReference type="InterPro" id="IPR000835">
    <property type="entry name" value="HTH_MarR-typ"/>
</dbReference>
<organism evidence="5 6">
    <name type="scientific">Clostridium aestuarii</name>
    <dbReference type="NCBI Taxonomy" id="338193"/>
    <lineage>
        <taxon>Bacteria</taxon>
        <taxon>Bacillati</taxon>
        <taxon>Bacillota</taxon>
        <taxon>Clostridia</taxon>
        <taxon>Eubacteriales</taxon>
        <taxon>Clostridiaceae</taxon>
        <taxon>Clostridium</taxon>
    </lineage>
</organism>
<gene>
    <name evidence="5" type="ORF">OW763_11760</name>
</gene>